<reference evidence="2 3" key="1">
    <citation type="submission" date="2019-11" db="EMBL/GenBank/DDBJ databases">
        <title>Whole genome sequence of Oryza granulata.</title>
        <authorList>
            <person name="Li W."/>
        </authorList>
    </citation>
    <scope>NUCLEOTIDE SEQUENCE [LARGE SCALE GENOMIC DNA]</scope>
    <source>
        <strain evidence="3">cv. Menghai</strain>
        <tissue evidence="2">Leaf</tissue>
    </source>
</reference>
<dbReference type="AlphaFoldDB" id="A0A6G1BL15"/>
<organism evidence="2 3">
    <name type="scientific">Oryza meyeriana var. granulata</name>
    <dbReference type="NCBI Taxonomy" id="110450"/>
    <lineage>
        <taxon>Eukaryota</taxon>
        <taxon>Viridiplantae</taxon>
        <taxon>Streptophyta</taxon>
        <taxon>Embryophyta</taxon>
        <taxon>Tracheophyta</taxon>
        <taxon>Spermatophyta</taxon>
        <taxon>Magnoliopsida</taxon>
        <taxon>Liliopsida</taxon>
        <taxon>Poales</taxon>
        <taxon>Poaceae</taxon>
        <taxon>BOP clade</taxon>
        <taxon>Oryzoideae</taxon>
        <taxon>Oryzeae</taxon>
        <taxon>Oryzinae</taxon>
        <taxon>Oryza</taxon>
        <taxon>Oryza meyeriana</taxon>
    </lineage>
</organism>
<feature type="transmembrane region" description="Helical" evidence="1">
    <location>
        <begin position="7"/>
        <end position="28"/>
    </location>
</feature>
<dbReference type="SUPFAM" id="SSF53756">
    <property type="entry name" value="UDP-Glycosyltransferase/glycogen phosphorylase"/>
    <property type="match status" value="1"/>
</dbReference>
<evidence type="ECO:0000313" key="2">
    <source>
        <dbReference type="EMBL" id="KAF0888444.1"/>
    </source>
</evidence>
<comment type="caution">
    <text evidence="2">The sequence shown here is derived from an EMBL/GenBank/DDBJ whole genome shotgun (WGS) entry which is preliminary data.</text>
</comment>
<protein>
    <submittedName>
        <fullName evidence="2">Uncharacterized protein</fullName>
    </submittedName>
</protein>
<dbReference type="OrthoDB" id="1726170at2759"/>
<sequence>MLVPKRINYLAPMLASAVILLLLLSGYFELPSISSYSSAPSAPLFATALDTVGSRERSPFTSLLSAFAAWDAAVGCPRIRAKLDAAGHGANATAAAESITGGAGWGGGGRCEDLRTRHVGVLVKGWTWIPDALDGVYTCRCGVSCVWSKSTAAVDRPDAVLFEGATPPHQRMKGLPLRVYLDLEASRKPTGFEDIFIGYHAKDDVQFT</sequence>
<accession>A0A6G1BL15</accession>
<keyword evidence="3" id="KW-1185">Reference proteome</keyword>
<keyword evidence="1" id="KW-1133">Transmembrane helix</keyword>
<keyword evidence="1" id="KW-0812">Transmembrane</keyword>
<evidence type="ECO:0000256" key="1">
    <source>
        <dbReference type="SAM" id="Phobius"/>
    </source>
</evidence>
<name>A0A6G1BL15_9ORYZ</name>
<evidence type="ECO:0000313" key="3">
    <source>
        <dbReference type="Proteomes" id="UP000479710"/>
    </source>
</evidence>
<gene>
    <name evidence="2" type="ORF">E2562_014255</name>
</gene>
<proteinExistence type="predicted"/>
<keyword evidence="1" id="KW-0472">Membrane</keyword>
<dbReference type="EMBL" id="SPHZ02000012">
    <property type="protein sequence ID" value="KAF0888444.1"/>
    <property type="molecule type" value="Genomic_DNA"/>
</dbReference>
<dbReference type="Proteomes" id="UP000479710">
    <property type="component" value="Unassembled WGS sequence"/>
</dbReference>